<evidence type="ECO:0000256" key="5">
    <source>
        <dbReference type="ARBA" id="ARBA00022692"/>
    </source>
</evidence>
<keyword evidence="7 11" id="KW-1133">Transmembrane helix</keyword>
<dbReference type="Gene3D" id="1.20.120.220">
    <property type="entry name" value="ATP synthase, F0 complex, subunit A"/>
    <property type="match status" value="1"/>
</dbReference>
<dbReference type="HAMAP" id="MF_01393">
    <property type="entry name" value="ATP_synth_a_bact"/>
    <property type="match status" value="1"/>
</dbReference>
<feature type="transmembrane region" description="Helical" evidence="11">
    <location>
        <begin position="247"/>
        <end position="265"/>
    </location>
</feature>
<keyword evidence="5 11" id="KW-0812">Transmembrane</keyword>
<dbReference type="SUPFAM" id="SSF81336">
    <property type="entry name" value="F1F0 ATP synthase subunit A"/>
    <property type="match status" value="1"/>
</dbReference>
<gene>
    <name evidence="13" type="primary">atpB_1</name>
    <name evidence="11" type="synonym">atpB</name>
    <name evidence="13" type="ORF">FF011L_00660</name>
</gene>
<evidence type="ECO:0000256" key="7">
    <source>
        <dbReference type="ARBA" id="ARBA00022989"/>
    </source>
</evidence>
<dbReference type="OrthoDB" id="9809130at2"/>
<keyword evidence="11" id="KW-1003">Cell membrane</keyword>
<dbReference type="PANTHER" id="PTHR11410">
    <property type="entry name" value="ATP SYNTHASE SUBUNIT A"/>
    <property type="match status" value="1"/>
</dbReference>
<keyword evidence="14" id="KW-1185">Reference proteome</keyword>
<evidence type="ECO:0000256" key="1">
    <source>
        <dbReference type="ARBA" id="ARBA00004141"/>
    </source>
</evidence>
<dbReference type="InterPro" id="IPR035908">
    <property type="entry name" value="F0_ATP_A_sf"/>
</dbReference>
<reference evidence="13 14" key="1">
    <citation type="submission" date="2019-02" db="EMBL/GenBank/DDBJ databases">
        <title>Deep-cultivation of Planctomycetes and their phenomic and genomic characterization uncovers novel biology.</title>
        <authorList>
            <person name="Wiegand S."/>
            <person name="Jogler M."/>
            <person name="Boedeker C."/>
            <person name="Pinto D."/>
            <person name="Vollmers J."/>
            <person name="Rivas-Marin E."/>
            <person name="Kohn T."/>
            <person name="Peeters S.H."/>
            <person name="Heuer A."/>
            <person name="Rast P."/>
            <person name="Oberbeckmann S."/>
            <person name="Bunk B."/>
            <person name="Jeske O."/>
            <person name="Meyerdierks A."/>
            <person name="Storesund J.E."/>
            <person name="Kallscheuer N."/>
            <person name="Luecker S."/>
            <person name="Lage O.M."/>
            <person name="Pohl T."/>
            <person name="Merkel B.J."/>
            <person name="Hornburger P."/>
            <person name="Mueller R.-W."/>
            <person name="Bruemmer F."/>
            <person name="Labrenz M."/>
            <person name="Spormann A.M."/>
            <person name="Op den Camp H."/>
            <person name="Overmann J."/>
            <person name="Amann R."/>
            <person name="Jetten M.S.M."/>
            <person name="Mascher T."/>
            <person name="Medema M.H."/>
            <person name="Devos D.P."/>
            <person name="Kaster A.-K."/>
            <person name="Ovreas L."/>
            <person name="Rohde M."/>
            <person name="Galperin M.Y."/>
            <person name="Jogler C."/>
        </authorList>
    </citation>
    <scope>NUCLEOTIDE SEQUENCE [LARGE SCALE GENOMIC DNA]</scope>
    <source>
        <strain evidence="13 14">FF011L</strain>
    </source>
</reference>
<name>A0A517M966_9BACT</name>
<evidence type="ECO:0000256" key="11">
    <source>
        <dbReference type="HAMAP-Rule" id="MF_01393"/>
    </source>
</evidence>
<keyword evidence="10 11" id="KW-0066">ATP synthesis</keyword>
<keyword evidence="9 11" id="KW-0472">Membrane</keyword>
<comment type="similarity">
    <text evidence="2 11 12">Belongs to the ATPase A chain family.</text>
</comment>
<protein>
    <recommendedName>
        <fullName evidence="11 12">ATP synthase subunit a</fullName>
    </recommendedName>
    <alternativeName>
        <fullName evidence="11">ATP synthase F0 sector subunit a</fullName>
    </alternativeName>
    <alternativeName>
        <fullName evidence="11">F-ATPase subunit 6</fullName>
    </alternativeName>
</protein>
<organism evidence="13 14">
    <name type="scientific">Roseimaritima multifibrata</name>
    <dbReference type="NCBI Taxonomy" id="1930274"/>
    <lineage>
        <taxon>Bacteria</taxon>
        <taxon>Pseudomonadati</taxon>
        <taxon>Planctomycetota</taxon>
        <taxon>Planctomycetia</taxon>
        <taxon>Pirellulales</taxon>
        <taxon>Pirellulaceae</taxon>
        <taxon>Roseimaritima</taxon>
    </lineage>
</organism>
<dbReference type="PANTHER" id="PTHR11410:SF0">
    <property type="entry name" value="ATP SYNTHASE SUBUNIT A"/>
    <property type="match status" value="1"/>
</dbReference>
<dbReference type="NCBIfam" id="TIGR01131">
    <property type="entry name" value="ATP_synt_6_or_A"/>
    <property type="match status" value="1"/>
</dbReference>
<dbReference type="AlphaFoldDB" id="A0A517M966"/>
<keyword evidence="3 11" id="KW-0813">Transport</keyword>
<sequence>MISALLSPLVPTFASAEGGGHDPVDHVLPHPLHHEPLFTYDVPGMDGDMPFLHIYDGIYSFYITNHMLMTLFSGVLVVVAFWLVSRRIRPVGDGIKAVQTEGRFAQLMETMCAFVRDEVARPNLQHLTDKYIPYVWTIFFFILFCNVLGLIPFGPVLYLLTGNQEFTHWGGTATSNLALNGILALLSFVAIIVIGIRESGAAAFFGHFNPIGWDPKMLPMALGLYVLEWMGLVIKCVVLAMRLFGTMMAGHLVIAAFIALIFAAAEASASLGYGVGIAVLMGGTVLTLLELFICCLQAFIFTFLTVLFISAGAVHHHHGDGHDDEELDPLSDAGQMDMDKLLDPARLGPAT</sequence>
<dbReference type="Pfam" id="PF00119">
    <property type="entry name" value="ATP-synt_A"/>
    <property type="match status" value="1"/>
</dbReference>
<dbReference type="InterPro" id="IPR000568">
    <property type="entry name" value="ATP_synth_F0_asu"/>
</dbReference>
<dbReference type="KEGG" id="rml:FF011L_00660"/>
<dbReference type="GO" id="GO:0005886">
    <property type="term" value="C:plasma membrane"/>
    <property type="evidence" value="ECO:0007669"/>
    <property type="project" value="UniProtKB-SubCell"/>
</dbReference>
<dbReference type="GO" id="GO:0045259">
    <property type="term" value="C:proton-transporting ATP synthase complex"/>
    <property type="evidence" value="ECO:0007669"/>
    <property type="project" value="UniProtKB-KW"/>
</dbReference>
<dbReference type="GO" id="GO:0046933">
    <property type="term" value="F:proton-transporting ATP synthase activity, rotational mechanism"/>
    <property type="evidence" value="ECO:0007669"/>
    <property type="project" value="UniProtKB-UniRule"/>
</dbReference>
<feature type="transmembrane region" description="Helical" evidence="11">
    <location>
        <begin position="177"/>
        <end position="196"/>
    </location>
</feature>
<keyword evidence="8 11" id="KW-0406">Ion transport</keyword>
<dbReference type="EMBL" id="CP036262">
    <property type="protein sequence ID" value="QDS91337.1"/>
    <property type="molecule type" value="Genomic_DNA"/>
</dbReference>
<keyword evidence="4 11" id="KW-0138">CF(0)</keyword>
<accession>A0A517M966</accession>
<evidence type="ECO:0000256" key="6">
    <source>
        <dbReference type="ARBA" id="ARBA00022781"/>
    </source>
</evidence>
<comment type="function">
    <text evidence="11 12">Key component of the proton channel; it plays a direct role in the translocation of protons across the membrane.</text>
</comment>
<evidence type="ECO:0000256" key="12">
    <source>
        <dbReference type="RuleBase" id="RU000483"/>
    </source>
</evidence>
<comment type="subcellular location">
    <subcellularLocation>
        <location evidence="11 12">Cell membrane</location>
        <topology evidence="11 12">Multi-pass membrane protein</topology>
    </subcellularLocation>
    <subcellularLocation>
        <location evidence="1">Membrane</location>
        <topology evidence="1">Multi-pass membrane protein</topology>
    </subcellularLocation>
</comment>
<proteinExistence type="inferred from homology"/>
<evidence type="ECO:0000313" key="14">
    <source>
        <dbReference type="Proteomes" id="UP000320672"/>
    </source>
</evidence>
<dbReference type="CDD" id="cd00310">
    <property type="entry name" value="ATP-synt_Fo_a_6"/>
    <property type="match status" value="1"/>
</dbReference>
<evidence type="ECO:0000256" key="4">
    <source>
        <dbReference type="ARBA" id="ARBA00022547"/>
    </source>
</evidence>
<dbReference type="InterPro" id="IPR045083">
    <property type="entry name" value="ATP_synth_F0_asu_bact/mt"/>
</dbReference>
<feature type="transmembrane region" description="Helical" evidence="11">
    <location>
        <begin position="217"/>
        <end position="241"/>
    </location>
</feature>
<evidence type="ECO:0000256" key="9">
    <source>
        <dbReference type="ARBA" id="ARBA00023136"/>
    </source>
</evidence>
<feature type="transmembrane region" description="Helical" evidence="11">
    <location>
        <begin position="59"/>
        <end position="84"/>
    </location>
</feature>
<evidence type="ECO:0000256" key="8">
    <source>
        <dbReference type="ARBA" id="ARBA00023065"/>
    </source>
</evidence>
<feature type="transmembrane region" description="Helical" evidence="11">
    <location>
        <begin position="277"/>
        <end position="309"/>
    </location>
</feature>
<evidence type="ECO:0000256" key="3">
    <source>
        <dbReference type="ARBA" id="ARBA00022448"/>
    </source>
</evidence>
<dbReference type="PRINTS" id="PR00123">
    <property type="entry name" value="ATPASEA"/>
</dbReference>
<dbReference type="RefSeq" id="WP_145349421.1">
    <property type="nucleotide sequence ID" value="NZ_CP036262.1"/>
</dbReference>
<evidence type="ECO:0000256" key="10">
    <source>
        <dbReference type="ARBA" id="ARBA00023310"/>
    </source>
</evidence>
<evidence type="ECO:0000313" key="13">
    <source>
        <dbReference type="EMBL" id="QDS91337.1"/>
    </source>
</evidence>
<feature type="transmembrane region" description="Helical" evidence="11">
    <location>
        <begin position="131"/>
        <end position="157"/>
    </location>
</feature>
<evidence type="ECO:0000256" key="2">
    <source>
        <dbReference type="ARBA" id="ARBA00006810"/>
    </source>
</evidence>
<dbReference type="Proteomes" id="UP000320672">
    <property type="component" value="Chromosome"/>
</dbReference>
<keyword evidence="6 11" id="KW-0375">Hydrogen ion transport</keyword>